<reference evidence="3 4" key="1">
    <citation type="submission" date="2015-11" db="EMBL/GenBank/DDBJ databases">
        <title>The genome of Candidatus Endoriftia persephone in Ridgeia piscesae and population structure of the North Eastern Pacific vestimentiferan symbionts.</title>
        <authorList>
            <person name="Perez M."/>
            <person name="Juniper K.S."/>
        </authorList>
    </citation>
    <scope>NUCLEOTIDE SEQUENCE [LARGE SCALE GENOMIC DNA]</scope>
    <source>
        <strain evidence="2">Ind10</strain>
        <strain evidence="1">Ind11</strain>
    </source>
</reference>
<comment type="caution">
    <text evidence="1">The sequence shown here is derived from an EMBL/GenBank/DDBJ whole genome shotgun (WGS) entry which is preliminary data.</text>
</comment>
<dbReference type="Proteomes" id="UP000051276">
    <property type="component" value="Unassembled WGS sequence"/>
</dbReference>
<gene>
    <name evidence="1" type="ORF">Ga0074115_12620</name>
    <name evidence="2" type="ORF">Ga0076813_15979</name>
</gene>
<dbReference type="AlphaFoldDB" id="A0A0T5YZF1"/>
<evidence type="ECO:0000313" key="4">
    <source>
        <dbReference type="Proteomes" id="UP000051634"/>
    </source>
</evidence>
<accession>A0A0T5YZF1</accession>
<dbReference type="Proteomes" id="UP000051634">
    <property type="component" value="Unassembled WGS sequence"/>
</dbReference>
<name>A0A0T5YZF1_9GAMM</name>
<organism evidence="1 4">
    <name type="scientific">endosymbiont of Ridgeia piscesae</name>
    <dbReference type="NCBI Taxonomy" id="54398"/>
    <lineage>
        <taxon>Bacteria</taxon>
        <taxon>Pseudomonadati</taxon>
        <taxon>Pseudomonadota</taxon>
        <taxon>Gammaproteobacteria</taxon>
        <taxon>sulfur-oxidizing symbionts</taxon>
    </lineage>
</organism>
<sequence length="39" mass="4627">MGDIGLFKHKEISTKSFAVAYEKQSLDEPRLEFWETYEC</sequence>
<evidence type="ECO:0000313" key="2">
    <source>
        <dbReference type="EMBL" id="KRT59741.1"/>
    </source>
</evidence>
<dbReference type="EMBL" id="LMXI01000097">
    <property type="protein sequence ID" value="KRT59741.1"/>
    <property type="molecule type" value="Genomic_DNA"/>
</dbReference>
<protein>
    <submittedName>
        <fullName evidence="1">Uncharacterized protein</fullName>
    </submittedName>
</protein>
<keyword evidence="4" id="KW-1185">Reference proteome</keyword>
<evidence type="ECO:0000313" key="3">
    <source>
        <dbReference type="Proteomes" id="UP000051276"/>
    </source>
</evidence>
<evidence type="ECO:0000313" key="1">
    <source>
        <dbReference type="EMBL" id="KRT55871.1"/>
    </source>
</evidence>
<dbReference type="EMBL" id="LDXT01000071">
    <property type="protein sequence ID" value="KRT55871.1"/>
    <property type="molecule type" value="Genomic_DNA"/>
</dbReference>
<proteinExistence type="predicted"/>